<feature type="transmembrane region" description="Helical" evidence="6">
    <location>
        <begin position="468"/>
        <end position="489"/>
    </location>
</feature>
<dbReference type="Gene3D" id="1.20.1250.20">
    <property type="entry name" value="MFS general substrate transporter like domains"/>
    <property type="match status" value="1"/>
</dbReference>
<dbReference type="GO" id="GO:0022857">
    <property type="term" value="F:transmembrane transporter activity"/>
    <property type="evidence" value="ECO:0007669"/>
    <property type="project" value="InterPro"/>
</dbReference>
<dbReference type="PROSITE" id="PS50850">
    <property type="entry name" value="MFS"/>
    <property type="match status" value="1"/>
</dbReference>
<feature type="transmembrane region" description="Helical" evidence="6">
    <location>
        <begin position="323"/>
        <end position="346"/>
    </location>
</feature>
<feature type="region of interest" description="Disordered" evidence="5">
    <location>
        <begin position="1"/>
        <end position="29"/>
    </location>
</feature>
<dbReference type="InterPro" id="IPR020846">
    <property type="entry name" value="MFS_dom"/>
</dbReference>
<keyword evidence="4 6" id="KW-0472">Membrane</keyword>
<feature type="transmembrane region" description="Helical" evidence="6">
    <location>
        <begin position="52"/>
        <end position="72"/>
    </location>
</feature>
<evidence type="ECO:0000313" key="9">
    <source>
        <dbReference type="Proteomes" id="UP000803884"/>
    </source>
</evidence>
<evidence type="ECO:0000256" key="3">
    <source>
        <dbReference type="ARBA" id="ARBA00022989"/>
    </source>
</evidence>
<dbReference type="PANTHER" id="PTHR23502:SF3">
    <property type="entry name" value="MAJOR FACILITATOR SUPERFAMILY (MFS) PROFILE DOMAIN-CONTAINING PROTEIN-RELATED"/>
    <property type="match status" value="1"/>
</dbReference>
<dbReference type="AlphaFoldDB" id="A0AB34KDR7"/>
<keyword evidence="3 6" id="KW-1133">Transmembrane helix</keyword>
<feature type="transmembrane region" description="Helical" evidence="6">
    <location>
        <begin position="438"/>
        <end position="456"/>
    </location>
</feature>
<organism evidence="8 9">
    <name type="scientific">Cladosporium halotolerans</name>
    <dbReference type="NCBI Taxonomy" id="1052096"/>
    <lineage>
        <taxon>Eukaryota</taxon>
        <taxon>Fungi</taxon>
        <taxon>Dikarya</taxon>
        <taxon>Ascomycota</taxon>
        <taxon>Pezizomycotina</taxon>
        <taxon>Dothideomycetes</taxon>
        <taxon>Dothideomycetidae</taxon>
        <taxon>Cladosporiales</taxon>
        <taxon>Cladosporiaceae</taxon>
        <taxon>Cladosporium</taxon>
    </lineage>
</organism>
<evidence type="ECO:0000256" key="2">
    <source>
        <dbReference type="ARBA" id="ARBA00022692"/>
    </source>
</evidence>
<evidence type="ECO:0000313" key="8">
    <source>
        <dbReference type="EMBL" id="KAL1583209.1"/>
    </source>
</evidence>
<gene>
    <name evidence="8" type="ORF">WHR41_07963</name>
</gene>
<feature type="transmembrane region" description="Helical" evidence="6">
    <location>
        <begin position="281"/>
        <end position="303"/>
    </location>
</feature>
<keyword evidence="9" id="KW-1185">Reference proteome</keyword>
<name>A0AB34KDR7_9PEZI</name>
<dbReference type="Pfam" id="PF07690">
    <property type="entry name" value="MFS_1"/>
    <property type="match status" value="1"/>
</dbReference>
<evidence type="ECO:0000259" key="7">
    <source>
        <dbReference type="PROSITE" id="PS50850"/>
    </source>
</evidence>
<feature type="domain" description="Major facilitator superfamily (MFS) profile" evidence="7">
    <location>
        <begin position="54"/>
        <end position="492"/>
    </location>
</feature>
<dbReference type="EMBL" id="JAAQHG020000038">
    <property type="protein sequence ID" value="KAL1583209.1"/>
    <property type="molecule type" value="Genomic_DNA"/>
</dbReference>
<dbReference type="Proteomes" id="UP000803884">
    <property type="component" value="Unassembled WGS sequence"/>
</dbReference>
<dbReference type="PANTHER" id="PTHR23502">
    <property type="entry name" value="MAJOR FACILITATOR SUPERFAMILY"/>
    <property type="match status" value="1"/>
</dbReference>
<feature type="transmembrane region" description="Helical" evidence="6">
    <location>
        <begin position="396"/>
        <end position="417"/>
    </location>
</feature>
<proteinExistence type="predicted"/>
<dbReference type="GeneID" id="96009405"/>
<dbReference type="InterPro" id="IPR011701">
    <property type="entry name" value="MFS"/>
</dbReference>
<protein>
    <recommendedName>
        <fullName evidence="7">Major facilitator superfamily (MFS) profile domain-containing protein</fullName>
    </recommendedName>
</protein>
<dbReference type="FunFam" id="1.20.1250.20:FF:000088">
    <property type="entry name" value="MFS multidrug transporter, putative"/>
    <property type="match status" value="1"/>
</dbReference>
<evidence type="ECO:0000256" key="1">
    <source>
        <dbReference type="ARBA" id="ARBA00004141"/>
    </source>
</evidence>
<keyword evidence="2 6" id="KW-0812">Transmembrane</keyword>
<feature type="transmembrane region" description="Helical" evidence="6">
    <location>
        <begin position="123"/>
        <end position="143"/>
    </location>
</feature>
<evidence type="ECO:0000256" key="4">
    <source>
        <dbReference type="ARBA" id="ARBA00023136"/>
    </source>
</evidence>
<sequence>MANIEAQRSDPSIKEAPSPVVEERRDSRTEITDKDPIAKATLGFAFPTAKKWWILTVIFWVQISMNYNAAIYANAVPGMAKEFGITPFQARLGQMAFLVAYGFGCEFWAPFSEELGRKWIMQVSLGLVNLFQLPCMLSTGFGTVLAGRIMGGLSSAGGSVTLGMVADMFGPEDQQFAMLYVVFSSCAGSVVAPIIGGFMTQYADWRWVFYSQLIFGAVVQLAHLIIVPETRATVLLDREAQRRRKSGEEPDVYGPREIRGNFWQRLDCKHVLRLMWRPYQFLLTEPVVAFLSLLSGFSDALIFTGLDSFALVLSKWNFTPSQVGLSFVSLLLGYVLSCLFFIPFYINDRRAMRAAGGEHGIKPERRMKGLLWLILLEPIGLAAFGATSLGPPEVHWIAPLIFVTMIGIANLAIYQATCDYMVAAYGEYSASATGGNGFCRDFLAGIAALYATPLYSNIKPGTKWQLPIPSFMLAAFAVPLVIAPYIFYFHGEWFRSRSKYASQLAEKRAEEKEN</sequence>
<evidence type="ECO:0000256" key="6">
    <source>
        <dbReference type="SAM" id="Phobius"/>
    </source>
</evidence>
<feature type="transmembrane region" description="Helical" evidence="6">
    <location>
        <begin position="176"/>
        <end position="195"/>
    </location>
</feature>
<evidence type="ECO:0000256" key="5">
    <source>
        <dbReference type="SAM" id="MobiDB-lite"/>
    </source>
</evidence>
<accession>A0AB34KDR7</accession>
<comment type="subcellular location">
    <subcellularLocation>
        <location evidence="1">Membrane</location>
        <topology evidence="1">Multi-pass membrane protein</topology>
    </subcellularLocation>
</comment>
<dbReference type="SUPFAM" id="SSF103473">
    <property type="entry name" value="MFS general substrate transporter"/>
    <property type="match status" value="1"/>
</dbReference>
<feature type="transmembrane region" description="Helical" evidence="6">
    <location>
        <begin position="92"/>
        <end position="111"/>
    </location>
</feature>
<comment type="caution">
    <text evidence="8">The sequence shown here is derived from an EMBL/GenBank/DDBJ whole genome shotgun (WGS) entry which is preliminary data.</text>
</comment>
<dbReference type="InterPro" id="IPR036259">
    <property type="entry name" value="MFS_trans_sf"/>
</dbReference>
<feature type="transmembrane region" description="Helical" evidence="6">
    <location>
        <begin position="370"/>
        <end position="390"/>
    </location>
</feature>
<reference evidence="8 9" key="1">
    <citation type="journal article" date="2020" name="Microbiol. Resour. Announc.">
        <title>Draft Genome Sequence of a Cladosporium Species Isolated from the Mesophotic Ascidian Didemnum maculosum.</title>
        <authorList>
            <person name="Gioti A."/>
            <person name="Siaperas R."/>
            <person name="Nikolaivits E."/>
            <person name="Le Goff G."/>
            <person name="Ouazzani J."/>
            <person name="Kotoulas G."/>
            <person name="Topakas E."/>
        </authorList>
    </citation>
    <scope>NUCLEOTIDE SEQUENCE [LARGE SCALE GENOMIC DNA]</scope>
    <source>
        <strain evidence="8 9">TM138-S3</strain>
    </source>
</reference>
<dbReference type="GO" id="GO:0005886">
    <property type="term" value="C:plasma membrane"/>
    <property type="evidence" value="ECO:0007669"/>
    <property type="project" value="TreeGrafter"/>
</dbReference>
<dbReference type="RefSeq" id="XP_069226316.1">
    <property type="nucleotide sequence ID" value="XM_069376567.1"/>
</dbReference>